<sequence>MMSEPVPPSGTPAVRETELLIVGAGPAGLFACYYAGMRGLDVTLLDSLPHLGGQVAALYPDKEIFDVAGFPAVTGRELVERLTRQAETAAPTVVLGEGAVKLGRQDANAVIVTTDTGRVIRAGAVLITAGIGRFTPRPLPALDGFTGNGVHHLVSPPHEYAERDVVIVGGGDSAVDWANALAPHARQVTLVHRRHRFRAHEHSVARLMDSSVRILTNSEIAEVHGVDSLKSVTVRDCGTQVLQTVETDVLIPALGHIASLGPLTTWGLTIDKQQIHVDTAMSTGLDRVYAAGDITTYPGKVRLMTVGFGEAATAVNNIAVRLRPDEDLFPGHSSERPPIPTP</sequence>
<keyword evidence="3 6" id="KW-0521">NADP</keyword>
<dbReference type="InterPro" id="IPR036188">
    <property type="entry name" value="FAD/NAD-bd_sf"/>
</dbReference>
<feature type="binding site" evidence="6">
    <location>
        <position position="293"/>
    </location>
    <ligand>
        <name>FAD</name>
        <dbReference type="ChEBI" id="CHEBI:57692"/>
    </ligand>
</feature>
<feature type="binding site" evidence="6">
    <location>
        <position position="334"/>
    </location>
    <ligand>
        <name>FAD</name>
        <dbReference type="ChEBI" id="CHEBI:57692"/>
    </ligand>
</feature>
<feature type="binding site" evidence="6">
    <location>
        <position position="134"/>
    </location>
    <ligand>
        <name>FAD</name>
        <dbReference type="ChEBI" id="CHEBI:57692"/>
    </ligand>
</feature>
<dbReference type="PRINTS" id="PR00368">
    <property type="entry name" value="FADPNR"/>
</dbReference>
<dbReference type="PANTHER" id="PTHR48105">
    <property type="entry name" value="THIOREDOXIN REDUCTASE 1-RELATED-RELATED"/>
    <property type="match status" value="1"/>
</dbReference>
<dbReference type="SUPFAM" id="SSF51905">
    <property type="entry name" value="FAD/NAD(P)-binding domain"/>
    <property type="match status" value="1"/>
</dbReference>
<comment type="caution">
    <text evidence="8">The sequence shown here is derived from an EMBL/GenBank/DDBJ whole genome shotgun (WGS) entry which is preliminary data.</text>
</comment>
<comment type="catalytic activity">
    <reaction evidence="6">
        <text>2 reduced [2Fe-2S]-[ferredoxin] + NADP(+) + H(+) = 2 oxidized [2Fe-2S]-[ferredoxin] + NADPH</text>
        <dbReference type="Rhea" id="RHEA:20125"/>
        <dbReference type="Rhea" id="RHEA-COMP:10000"/>
        <dbReference type="Rhea" id="RHEA-COMP:10001"/>
        <dbReference type="ChEBI" id="CHEBI:15378"/>
        <dbReference type="ChEBI" id="CHEBI:33737"/>
        <dbReference type="ChEBI" id="CHEBI:33738"/>
        <dbReference type="ChEBI" id="CHEBI:57783"/>
        <dbReference type="ChEBI" id="CHEBI:58349"/>
        <dbReference type="EC" id="1.18.1.2"/>
    </reaction>
</comment>
<evidence type="ECO:0000256" key="3">
    <source>
        <dbReference type="ARBA" id="ARBA00022857"/>
    </source>
</evidence>
<comment type="caution">
    <text evidence="6">Lacks conserved residue(s) required for the propagation of feature annotation.</text>
</comment>
<comment type="cofactor">
    <cofactor evidence="6">
        <name>FAD</name>
        <dbReference type="ChEBI" id="CHEBI:57692"/>
    </cofactor>
    <text evidence="6">Binds 1 FAD per subunit.</text>
</comment>
<comment type="catalytic activity">
    <reaction evidence="5">
        <text>[thioredoxin]-dithiol + NADP(+) = [thioredoxin]-disulfide + NADPH + H(+)</text>
        <dbReference type="Rhea" id="RHEA:20345"/>
        <dbReference type="Rhea" id="RHEA-COMP:10698"/>
        <dbReference type="Rhea" id="RHEA-COMP:10700"/>
        <dbReference type="ChEBI" id="CHEBI:15378"/>
        <dbReference type="ChEBI" id="CHEBI:29950"/>
        <dbReference type="ChEBI" id="CHEBI:50058"/>
        <dbReference type="ChEBI" id="CHEBI:57783"/>
        <dbReference type="ChEBI" id="CHEBI:58349"/>
        <dbReference type="EC" id="1.8.1.9"/>
    </reaction>
</comment>
<accession>A0ABV7SKI1</accession>
<evidence type="ECO:0000256" key="4">
    <source>
        <dbReference type="ARBA" id="ARBA00023002"/>
    </source>
</evidence>
<keyword evidence="9" id="KW-1185">Reference proteome</keyword>
<dbReference type="PRINTS" id="PR00469">
    <property type="entry name" value="PNDRDTASEII"/>
</dbReference>
<feature type="domain" description="FAD/NAD(P)-binding" evidence="7">
    <location>
        <begin position="18"/>
        <end position="303"/>
    </location>
</feature>
<evidence type="ECO:0000256" key="2">
    <source>
        <dbReference type="ARBA" id="ARBA00022827"/>
    </source>
</evidence>
<evidence type="ECO:0000259" key="7">
    <source>
        <dbReference type="Pfam" id="PF07992"/>
    </source>
</evidence>
<evidence type="ECO:0000256" key="6">
    <source>
        <dbReference type="HAMAP-Rule" id="MF_01685"/>
    </source>
</evidence>
<dbReference type="Pfam" id="PF07992">
    <property type="entry name" value="Pyr_redox_2"/>
    <property type="match status" value="1"/>
</dbReference>
<feature type="binding site" evidence="6">
    <location>
        <position position="99"/>
    </location>
    <ligand>
        <name>FAD</name>
        <dbReference type="ChEBI" id="CHEBI:57692"/>
    </ligand>
</feature>
<dbReference type="EC" id="1.18.1.2" evidence="6"/>
<comment type="similarity">
    <text evidence="6">Belongs to the ferredoxin--NADP reductase type 2 family.</text>
</comment>
<dbReference type="InterPro" id="IPR022890">
    <property type="entry name" value="Fd--NADP_Rdtase_type_2"/>
</dbReference>
<feature type="binding site" evidence="6">
    <location>
        <position position="59"/>
    </location>
    <ligand>
        <name>FAD</name>
        <dbReference type="ChEBI" id="CHEBI:57692"/>
    </ligand>
</feature>
<evidence type="ECO:0000313" key="9">
    <source>
        <dbReference type="Proteomes" id="UP001595701"/>
    </source>
</evidence>
<evidence type="ECO:0000256" key="1">
    <source>
        <dbReference type="ARBA" id="ARBA00022630"/>
    </source>
</evidence>
<feature type="binding site" evidence="6">
    <location>
        <position position="46"/>
    </location>
    <ligand>
        <name>FAD</name>
        <dbReference type="ChEBI" id="CHEBI:57692"/>
    </ligand>
</feature>
<reference evidence="9" key="1">
    <citation type="journal article" date="2019" name="Int. J. Syst. Evol. Microbiol.">
        <title>The Global Catalogue of Microorganisms (GCM) 10K type strain sequencing project: providing services to taxonomists for standard genome sequencing and annotation.</title>
        <authorList>
            <consortium name="The Broad Institute Genomics Platform"/>
            <consortium name="The Broad Institute Genome Sequencing Center for Infectious Disease"/>
            <person name="Wu L."/>
            <person name="Ma J."/>
        </authorList>
    </citation>
    <scope>NUCLEOTIDE SEQUENCE [LARGE SCALE GENOMIC DNA]</scope>
    <source>
        <strain evidence="9">CGMCC 4.7035</strain>
    </source>
</reference>
<dbReference type="InterPro" id="IPR050097">
    <property type="entry name" value="Ferredoxin-NADP_redctase_2"/>
</dbReference>
<dbReference type="HAMAP" id="MF_01685">
    <property type="entry name" value="FENR2"/>
    <property type="match status" value="1"/>
</dbReference>
<dbReference type="Proteomes" id="UP001595701">
    <property type="component" value="Unassembled WGS sequence"/>
</dbReference>
<evidence type="ECO:0000313" key="8">
    <source>
        <dbReference type="EMBL" id="MFC3577509.1"/>
    </source>
</evidence>
<protein>
    <recommendedName>
        <fullName evidence="6">Ferredoxin--NADP reductase</fullName>
        <shortName evidence="6">FNR</shortName>
        <shortName evidence="6">Fd-NADP(+) reductase</shortName>
        <ecNumber evidence="6">1.18.1.2</ecNumber>
    </recommendedName>
</protein>
<gene>
    <name evidence="8" type="ORF">ACFOZ0_30435</name>
</gene>
<feature type="binding site" evidence="6">
    <location>
        <position position="54"/>
    </location>
    <ligand>
        <name>FAD</name>
        <dbReference type="ChEBI" id="CHEBI:57692"/>
    </ligand>
</feature>
<dbReference type="Gene3D" id="3.50.50.60">
    <property type="entry name" value="FAD/NAD(P)-binding domain"/>
    <property type="match status" value="2"/>
</dbReference>
<evidence type="ECO:0000256" key="5">
    <source>
        <dbReference type="ARBA" id="ARBA00048132"/>
    </source>
</evidence>
<organism evidence="8 9">
    <name type="scientific">Streptomyces yaanensis</name>
    <dbReference type="NCBI Taxonomy" id="1142239"/>
    <lineage>
        <taxon>Bacteria</taxon>
        <taxon>Bacillati</taxon>
        <taxon>Actinomycetota</taxon>
        <taxon>Actinomycetes</taxon>
        <taxon>Kitasatosporales</taxon>
        <taxon>Streptomycetaceae</taxon>
        <taxon>Streptomyces</taxon>
    </lineage>
</organism>
<name>A0ABV7SKI1_9ACTN</name>
<proteinExistence type="inferred from homology"/>
<dbReference type="EMBL" id="JBHRWR010000035">
    <property type="protein sequence ID" value="MFC3577509.1"/>
    <property type="molecule type" value="Genomic_DNA"/>
</dbReference>
<keyword evidence="2 6" id="KW-0274">FAD</keyword>
<keyword evidence="1 6" id="KW-0285">Flavoprotein</keyword>
<keyword evidence="4 6" id="KW-0560">Oxidoreductase</keyword>
<dbReference type="InterPro" id="IPR023753">
    <property type="entry name" value="FAD/NAD-binding_dom"/>
</dbReference>
<comment type="subunit">
    <text evidence="6">Homodimer.</text>
</comment>